<sequence>MRLNQLGIRARPARNTALFELAAELPPVVLARLLGLNITSAERWASEASASTASYASELHGRPYSPRS</sequence>
<dbReference type="EMBL" id="CP016279">
    <property type="protein sequence ID" value="ANP51892.1"/>
    <property type="molecule type" value="Genomic_DNA"/>
</dbReference>
<name>A0A1B1AZE6_9ACTN</name>
<dbReference type="RefSeq" id="WP_067307111.1">
    <property type="nucleotide sequence ID" value="NZ_CP016279.1"/>
</dbReference>
<evidence type="ECO:0000313" key="4">
    <source>
        <dbReference type="Proteomes" id="UP000092659"/>
    </source>
</evidence>
<proteinExistence type="predicted"/>
<organism evidence="2 4">
    <name type="scientific">Streptomyces griseochromogenes</name>
    <dbReference type="NCBI Taxonomy" id="68214"/>
    <lineage>
        <taxon>Bacteria</taxon>
        <taxon>Bacillati</taxon>
        <taxon>Actinomycetota</taxon>
        <taxon>Actinomycetes</taxon>
        <taxon>Kitasatosporales</taxon>
        <taxon>Streptomycetaceae</taxon>
        <taxon>Streptomyces</taxon>
    </lineage>
</organism>
<dbReference type="AlphaFoldDB" id="A0A1B1AZE6"/>
<feature type="compositionally biased region" description="Low complexity" evidence="1">
    <location>
        <begin position="47"/>
        <end position="58"/>
    </location>
</feature>
<dbReference type="Proteomes" id="UP001519309">
    <property type="component" value="Unassembled WGS sequence"/>
</dbReference>
<evidence type="ECO:0000313" key="3">
    <source>
        <dbReference type="EMBL" id="MBP2056380.1"/>
    </source>
</evidence>
<dbReference type="Proteomes" id="UP000092659">
    <property type="component" value="Chromosome"/>
</dbReference>
<dbReference type="KEGG" id="sgs:AVL59_22035"/>
<evidence type="ECO:0000313" key="5">
    <source>
        <dbReference type="Proteomes" id="UP001519309"/>
    </source>
</evidence>
<gene>
    <name evidence="2" type="ORF">AVL59_22035</name>
    <name evidence="3" type="ORF">J2Z21_009398</name>
</gene>
<reference evidence="2 4" key="1">
    <citation type="submission" date="2016-06" db="EMBL/GenBank/DDBJ databases">
        <title>Complete genome sequence of Streptomyces griseochromogenes ATCC 14511, the Blasticidin S producer.</title>
        <authorList>
            <person name="Wu L."/>
        </authorList>
    </citation>
    <scope>NUCLEOTIDE SEQUENCE [LARGE SCALE GENOMIC DNA]</scope>
    <source>
        <strain evidence="2 4">ATCC 14511</strain>
    </source>
</reference>
<accession>A0A1B1AZE6</accession>
<evidence type="ECO:0000256" key="1">
    <source>
        <dbReference type="SAM" id="MobiDB-lite"/>
    </source>
</evidence>
<keyword evidence="5" id="KW-1185">Reference proteome</keyword>
<reference evidence="3 5" key="2">
    <citation type="submission" date="2021-03" db="EMBL/GenBank/DDBJ databases">
        <title>Genomic Encyclopedia of Type Strains, Phase IV (KMG-IV): sequencing the most valuable type-strain genomes for metagenomic binning, comparative biology and taxonomic classification.</title>
        <authorList>
            <person name="Goeker M."/>
        </authorList>
    </citation>
    <scope>NUCLEOTIDE SEQUENCE [LARGE SCALE GENOMIC DNA]</scope>
    <source>
        <strain evidence="3 5">DSM 40499</strain>
    </source>
</reference>
<dbReference type="EMBL" id="JAGGLP010000045">
    <property type="protein sequence ID" value="MBP2056380.1"/>
    <property type="molecule type" value="Genomic_DNA"/>
</dbReference>
<protein>
    <submittedName>
        <fullName evidence="2">Uncharacterized protein</fullName>
    </submittedName>
</protein>
<evidence type="ECO:0000313" key="2">
    <source>
        <dbReference type="EMBL" id="ANP51892.1"/>
    </source>
</evidence>
<dbReference type="OrthoDB" id="3405537at2"/>
<dbReference type="STRING" id="68214.AVL59_22035"/>
<feature type="region of interest" description="Disordered" evidence="1">
    <location>
        <begin position="47"/>
        <end position="68"/>
    </location>
</feature>